<dbReference type="PaxDb" id="121845-A0A1S3CY12"/>
<proteinExistence type="predicted"/>
<organism evidence="2 3">
    <name type="scientific">Diaphorina citri</name>
    <name type="common">Asian citrus psyllid</name>
    <dbReference type="NCBI Taxonomy" id="121845"/>
    <lineage>
        <taxon>Eukaryota</taxon>
        <taxon>Metazoa</taxon>
        <taxon>Ecdysozoa</taxon>
        <taxon>Arthropoda</taxon>
        <taxon>Hexapoda</taxon>
        <taxon>Insecta</taxon>
        <taxon>Pterygota</taxon>
        <taxon>Neoptera</taxon>
        <taxon>Paraneoptera</taxon>
        <taxon>Hemiptera</taxon>
        <taxon>Sternorrhyncha</taxon>
        <taxon>Psylloidea</taxon>
        <taxon>Psyllidae</taxon>
        <taxon>Diaphorininae</taxon>
        <taxon>Diaphorina</taxon>
    </lineage>
</organism>
<evidence type="ECO:0000313" key="3">
    <source>
        <dbReference type="RefSeq" id="XP_008469349.1"/>
    </source>
</evidence>
<evidence type="ECO:0000256" key="1">
    <source>
        <dbReference type="SAM" id="MobiDB-lite"/>
    </source>
</evidence>
<feature type="compositionally biased region" description="Basic and acidic residues" evidence="1">
    <location>
        <begin position="70"/>
        <end position="85"/>
    </location>
</feature>
<feature type="region of interest" description="Disordered" evidence="1">
    <location>
        <begin position="21"/>
        <end position="169"/>
    </location>
</feature>
<dbReference type="KEGG" id="dci:103506726"/>
<name>A0A1S3CY12_DIACI</name>
<reference evidence="3" key="1">
    <citation type="submission" date="2025-08" db="UniProtKB">
        <authorList>
            <consortium name="RefSeq"/>
        </authorList>
    </citation>
    <scope>IDENTIFICATION</scope>
</reference>
<sequence>MQQAAVIDCKSVKITLLRNEITTKSKVSKDENVSEDVKGILTSDSDEPEEDEKMDLEDILNSDDSNGGDNAEHIDENEERDGKDVDENEAAKASLLNSDSDEKDTPKRRSTRSEYYSAKSEAELDLSGGKKPKRRGSCKEDPSETEKEPHDSNDDDYSPGKKSKKQEKD</sequence>
<feature type="compositionally biased region" description="Acidic residues" evidence="1">
    <location>
        <begin position="44"/>
        <end position="61"/>
    </location>
</feature>
<evidence type="ECO:0000313" key="2">
    <source>
        <dbReference type="Proteomes" id="UP000079169"/>
    </source>
</evidence>
<protein>
    <submittedName>
        <fullName evidence="3">46 kDa FK506-binding nuclear protein-like</fullName>
    </submittedName>
</protein>
<dbReference type="Proteomes" id="UP000079169">
    <property type="component" value="Unplaced"/>
</dbReference>
<accession>A0A1S3CY12</accession>
<feature type="compositionally biased region" description="Basic and acidic residues" evidence="1">
    <location>
        <begin position="137"/>
        <end position="152"/>
    </location>
</feature>
<dbReference type="RefSeq" id="XP_008469349.1">
    <property type="nucleotide sequence ID" value="XM_008471127.1"/>
</dbReference>
<dbReference type="AlphaFoldDB" id="A0A1S3CY12"/>
<gene>
    <name evidence="3" type="primary">LOC103506726</name>
</gene>
<feature type="compositionally biased region" description="Basic and acidic residues" evidence="1">
    <location>
        <begin position="21"/>
        <end position="38"/>
    </location>
</feature>
<keyword evidence="2" id="KW-1185">Reference proteome</keyword>
<dbReference type="GeneID" id="103506726"/>